<comment type="caution">
    <text evidence="3">The sequence shown here is derived from an EMBL/GenBank/DDBJ whole genome shotgun (WGS) entry which is preliminary data.</text>
</comment>
<dbReference type="Gene3D" id="2.30.30.100">
    <property type="match status" value="1"/>
</dbReference>
<sequence length="494" mass="54652">MTNPFIGSIIAVDCGEDGYIQGRLVSTNNQENTILIERPFKNGLPMSKKELKISTSKAREIKVVKRAQFECAGSEHCMDTASSSSEAVYKPMKLKNFNESTSSTRGNKKVPKSPLKANRLPKPPYHTSPSSSTQSSSLSPPEENLCDRREMNDVISSHPQSTPSRRNHSEPISPSRNYFRRNGRGGPSGIPQLDAVNGFKIKGNDKYLNTPLDRELLEKDFDFEANLALFDKDSIEDDTFEISESQDNYKNYENVTCDPTRIISWTGSTRPPKAYTAATLMNTKDGFQLPFLSGTDKEEYLKAAEVSIGSAVFNTTVADRLLMFVWNVIDRFEVMVEQMVVLGKQENLCLVSRFLQHISNRACQTIFYGCSLPVSYPFVRVVNDVNRLPLENVQLVVALDGSDSATKITSWLKKLPESTHFVTLENERNIRPNEHTLMIGTGTAGKNVDSNGGSSCEPAGDVGVADVGIPFAWMDEDSANALATSFATQSIVVL</sequence>
<feature type="domain" description="DFDF" evidence="2">
    <location>
        <begin position="209"/>
        <end position="245"/>
    </location>
</feature>
<name>A0ABD6EP56_9BILA</name>
<protein>
    <recommendedName>
        <fullName evidence="2">DFDF domain-containing protein</fullName>
    </recommendedName>
</protein>
<feature type="compositionally biased region" description="Polar residues" evidence="1">
    <location>
        <begin position="154"/>
        <end position="176"/>
    </location>
</feature>
<evidence type="ECO:0000256" key="1">
    <source>
        <dbReference type="SAM" id="MobiDB-lite"/>
    </source>
</evidence>
<dbReference type="PROSITE" id="PS51512">
    <property type="entry name" value="DFDF"/>
    <property type="match status" value="1"/>
</dbReference>
<evidence type="ECO:0000313" key="4">
    <source>
        <dbReference type="Proteomes" id="UP001608902"/>
    </source>
</evidence>
<accession>A0ABD6EP56</accession>
<dbReference type="PANTHER" id="PTHR13612:SF0">
    <property type="entry name" value="ENHANCER OF MRNA-DECAPPING PROTEIN 3"/>
    <property type="match status" value="1"/>
</dbReference>
<reference evidence="3 4" key="1">
    <citation type="submission" date="2024-08" db="EMBL/GenBank/DDBJ databases">
        <title>Gnathostoma spinigerum genome.</title>
        <authorList>
            <person name="Gonzalez-Bertolin B."/>
            <person name="Monzon S."/>
            <person name="Zaballos A."/>
            <person name="Jimenez P."/>
            <person name="Dekumyoy P."/>
            <person name="Varona S."/>
            <person name="Cuesta I."/>
            <person name="Sumanam S."/>
            <person name="Adisakwattana P."/>
            <person name="Gasser R.B."/>
            <person name="Hernandez-Gonzalez A."/>
            <person name="Young N.D."/>
            <person name="Perteguer M.J."/>
        </authorList>
    </citation>
    <scope>NUCLEOTIDE SEQUENCE [LARGE SCALE GENOMIC DNA]</scope>
    <source>
        <strain evidence="3">AL3</strain>
        <tissue evidence="3">Liver</tissue>
    </source>
</reference>
<dbReference type="AlphaFoldDB" id="A0ABD6EP56"/>
<feature type="compositionally biased region" description="Low complexity" evidence="1">
    <location>
        <begin position="127"/>
        <end position="141"/>
    </location>
</feature>
<evidence type="ECO:0000313" key="3">
    <source>
        <dbReference type="EMBL" id="MFH4981755.1"/>
    </source>
</evidence>
<evidence type="ECO:0000259" key="2">
    <source>
        <dbReference type="PROSITE" id="PS51512"/>
    </source>
</evidence>
<keyword evidence="4" id="KW-1185">Reference proteome</keyword>
<gene>
    <name evidence="3" type="ORF">AB6A40_008464</name>
</gene>
<proteinExistence type="predicted"/>
<dbReference type="PANTHER" id="PTHR13612">
    <property type="entry name" value="ENHANCER OF MRNA-DECAPPING PROTEIN 3"/>
    <property type="match status" value="1"/>
</dbReference>
<dbReference type="Proteomes" id="UP001608902">
    <property type="component" value="Unassembled WGS sequence"/>
</dbReference>
<organism evidence="3 4">
    <name type="scientific">Gnathostoma spinigerum</name>
    <dbReference type="NCBI Taxonomy" id="75299"/>
    <lineage>
        <taxon>Eukaryota</taxon>
        <taxon>Metazoa</taxon>
        <taxon>Ecdysozoa</taxon>
        <taxon>Nematoda</taxon>
        <taxon>Chromadorea</taxon>
        <taxon>Rhabditida</taxon>
        <taxon>Spirurina</taxon>
        <taxon>Gnathostomatomorpha</taxon>
        <taxon>Gnathostomatoidea</taxon>
        <taxon>Gnathostomatidae</taxon>
        <taxon>Gnathostoma</taxon>
    </lineage>
</organism>
<dbReference type="InterPro" id="IPR025762">
    <property type="entry name" value="DFDF"/>
</dbReference>
<feature type="region of interest" description="Disordered" evidence="1">
    <location>
        <begin position="96"/>
        <end position="195"/>
    </location>
</feature>
<dbReference type="EMBL" id="JBGFUD010007807">
    <property type="protein sequence ID" value="MFH4981755.1"/>
    <property type="molecule type" value="Genomic_DNA"/>
</dbReference>